<dbReference type="AlphaFoldDB" id="A0A9D3UFM2"/>
<dbReference type="OrthoDB" id="1741488at2759"/>
<dbReference type="Proteomes" id="UP000828251">
    <property type="component" value="Unassembled WGS sequence"/>
</dbReference>
<proteinExistence type="predicted"/>
<name>A0A9D3UFM2_9ROSI</name>
<sequence length="85" mass="10035">MAINVKPISTQVKGTTKVTLTERQQKKYSFLNIDIPKMLEEMIKPKLIQLPKMKQLKEADHVDDPNYRKYHQLISHPLEVFCVER</sequence>
<evidence type="ECO:0000313" key="2">
    <source>
        <dbReference type="Proteomes" id="UP000828251"/>
    </source>
</evidence>
<gene>
    <name evidence="1" type="ORF">J1N35_041484</name>
</gene>
<comment type="caution">
    <text evidence="1">The sequence shown here is derived from an EMBL/GenBank/DDBJ whole genome shotgun (WGS) entry which is preliminary data.</text>
</comment>
<organism evidence="1 2">
    <name type="scientific">Gossypium stocksii</name>
    <dbReference type="NCBI Taxonomy" id="47602"/>
    <lineage>
        <taxon>Eukaryota</taxon>
        <taxon>Viridiplantae</taxon>
        <taxon>Streptophyta</taxon>
        <taxon>Embryophyta</taxon>
        <taxon>Tracheophyta</taxon>
        <taxon>Spermatophyta</taxon>
        <taxon>Magnoliopsida</taxon>
        <taxon>eudicotyledons</taxon>
        <taxon>Gunneridae</taxon>
        <taxon>Pentapetalae</taxon>
        <taxon>rosids</taxon>
        <taxon>malvids</taxon>
        <taxon>Malvales</taxon>
        <taxon>Malvaceae</taxon>
        <taxon>Malvoideae</taxon>
        <taxon>Gossypium</taxon>
    </lineage>
</organism>
<accession>A0A9D3UFM2</accession>
<dbReference type="PANTHER" id="PTHR33437:SF2">
    <property type="entry name" value="OS06G0361200 PROTEIN"/>
    <property type="match status" value="1"/>
</dbReference>
<reference evidence="1 2" key="1">
    <citation type="journal article" date="2021" name="Plant Biotechnol. J.">
        <title>Multi-omics assisted identification of the key and species-specific regulatory components of drought-tolerant mechanisms in Gossypium stocksii.</title>
        <authorList>
            <person name="Yu D."/>
            <person name="Ke L."/>
            <person name="Zhang D."/>
            <person name="Wu Y."/>
            <person name="Sun Y."/>
            <person name="Mei J."/>
            <person name="Sun J."/>
            <person name="Sun Y."/>
        </authorList>
    </citation>
    <scope>NUCLEOTIDE SEQUENCE [LARGE SCALE GENOMIC DNA]</scope>
    <source>
        <strain evidence="2">cv. E1</strain>
        <tissue evidence="1">Leaf</tissue>
    </source>
</reference>
<keyword evidence="2" id="KW-1185">Reference proteome</keyword>
<evidence type="ECO:0000313" key="1">
    <source>
        <dbReference type="EMBL" id="KAH1039741.1"/>
    </source>
</evidence>
<dbReference type="EMBL" id="JAIQCV010000012">
    <property type="protein sequence ID" value="KAH1039741.1"/>
    <property type="molecule type" value="Genomic_DNA"/>
</dbReference>
<dbReference type="PANTHER" id="PTHR33437">
    <property type="entry name" value="OS06G0361200 PROTEIN"/>
    <property type="match status" value="1"/>
</dbReference>
<protein>
    <submittedName>
        <fullName evidence="1">Uncharacterized protein</fullName>
    </submittedName>
</protein>